<organism evidence="7 8">
    <name type="scientific">Candidatus Saccharimonas aalborgensis</name>
    <dbReference type="NCBI Taxonomy" id="1332188"/>
    <lineage>
        <taxon>Bacteria</taxon>
        <taxon>Candidatus Saccharimonadota</taxon>
        <taxon>Candidatus Saccharimonadia</taxon>
        <taxon>Candidatus Saccharimonadales</taxon>
        <taxon>Candidatus Saccharimonadaceae</taxon>
        <taxon>Candidatus Saccharimonas</taxon>
    </lineage>
</organism>
<keyword evidence="8" id="KW-1185">Reference proteome</keyword>
<dbReference type="GO" id="GO:0042803">
    <property type="term" value="F:protein homodimerization activity"/>
    <property type="evidence" value="ECO:0007669"/>
    <property type="project" value="InterPro"/>
</dbReference>
<evidence type="ECO:0000313" key="8">
    <source>
        <dbReference type="Proteomes" id="UP000013893"/>
    </source>
</evidence>
<dbReference type="GO" id="GO:0051087">
    <property type="term" value="F:protein-folding chaperone binding"/>
    <property type="evidence" value="ECO:0007669"/>
    <property type="project" value="InterPro"/>
</dbReference>
<keyword evidence="3" id="KW-0963">Cytoplasm</keyword>
<dbReference type="GO" id="GO:0005737">
    <property type="term" value="C:cytoplasm"/>
    <property type="evidence" value="ECO:0007669"/>
    <property type="project" value="UniProtKB-SubCell"/>
</dbReference>
<dbReference type="Gene3D" id="3.90.20.20">
    <property type="match status" value="1"/>
</dbReference>
<name>R4PME0_9BACT</name>
<dbReference type="PANTHER" id="PTHR21237:SF23">
    <property type="entry name" value="GRPE PROTEIN HOMOLOG, MITOCHONDRIAL"/>
    <property type="match status" value="1"/>
</dbReference>
<dbReference type="HOGENOM" id="CLU_057217_5_2_0"/>
<comment type="subcellular location">
    <subcellularLocation>
        <location evidence="3">Cytoplasm</location>
    </subcellularLocation>
</comment>
<reference evidence="7 8" key="1">
    <citation type="journal article" date="2013" name="Nat. Biotechnol.">
        <title>Genome sequences of rare, uncultured bacteria obtained by differential coverage binning of multiple metagenomes.</title>
        <authorList>
            <person name="Albertsen M."/>
            <person name="Hugenholtz P."/>
            <person name="Skarshewski A."/>
            <person name="Nielsen K.L."/>
            <person name="Tyson G.W."/>
            <person name="Nielsen P.H."/>
        </authorList>
    </citation>
    <scope>NUCLEOTIDE SEQUENCE [LARGE SCALE GENOMIC DNA]</scope>
    <source>
        <strain evidence="7">TM71</strain>
    </source>
</reference>
<evidence type="ECO:0000256" key="1">
    <source>
        <dbReference type="ARBA" id="ARBA00009054"/>
    </source>
</evidence>
<dbReference type="AlphaFoldDB" id="R4PME0"/>
<dbReference type="PROSITE" id="PS01071">
    <property type="entry name" value="GRPE"/>
    <property type="match status" value="1"/>
</dbReference>
<dbReference type="PANTHER" id="PTHR21237">
    <property type="entry name" value="GRPE PROTEIN"/>
    <property type="match status" value="1"/>
</dbReference>
<evidence type="ECO:0000256" key="6">
    <source>
        <dbReference type="SAM" id="Coils"/>
    </source>
</evidence>
<dbReference type="GO" id="GO:0000774">
    <property type="term" value="F:adenyl-nucleotide exchange factor activity"/>
    <property type="evidence" value="ECO:0007669"/>
    <property type="project" value="InterPro"/>
</dbReference>
<dbReference type="RefSeq" id="WP_015641509.1">
    <property type="nucleotide sequence ID" value="NC_021219.1"/>
</dbReference>
<comment type="similarity">
    <text evidence="1 3 5">Belongs to the GrpE family.</text>
</comment>
<comment type="function">
    <text evidence="3 4">Participates actively in the response to hyperosmotic and heat shock by preventing the aggregation of stress-denatured proteins, in association with DnaK and GrpE. It is the nucleotide exchange factor for DnaK and may function as a thermosensor. Unfolded proteins bind initially to DnaJ; upon interaction with the DnaJ-bound protein, DnaK hydrolyzes its bound ATP, resulting in the formation of a stable complex. GrpE releases ADP from DnaK; ATP binding to DnaK triggers the release of the substrate protein, thus completing the reaction cycle. Several rounds of ATP-dependent interactions between DnaJ, DnaK and GrpE are required for fully efficient folding.</text>
</comment>
<comment type="subunit">
    <text evidence="3">Homodimer.</text>
</comment>
<evidence type="ECO:0000256" key="3">
    <source>
        <dbReference type="HAMAP-Rule" id="MF_01151"/>
    </source>
</evidence>
<keyword evidence="6" id="KW-0175">Coiled coil</keyword>
<gene>
    <name evidence="3 7" type="primary">grpE</name>
    <name evidence="7" type="ORF">L336_0351</name>
</gene>
<dbReference type="SUPFAM" id="SSF58014">
    <property type="entry name" value="Coiled-coil domain of nucleotide exchange factor GrpE"/>
    <property type="match status" value="1"/>
</dbReference>
<proteinExistence type="inferred from homology"/>
<accession>R4PME0</accession>
<keyword evidence="2 3" id="KW-0143">Chaperone</keyword>
<dbReference type="HAMAP" id="MF_01151">
    <property type="entry name" value="GrpE"/>
    <property type="match status" value="1"/>
</dbReference>
<sequence length="151" mass="17127">MKKKQTDEIDHLLELTRDLQRTRADFENYRKRAEMEKQQMMERGEEKMVLKLLPIIDTIERAISHAPGELSENQWVQGVVGLAKQLSATLAELGVTRIDAAPGVQFNPHFHQAVQFDEAEGENEVIAAELQAGYMLADSVIRPAMVKVTRQ</sequence>
<protein>
    <recommendedName>
        <fullName evidence="3 4">Protein GrpE</fullName>
    </recommendedName>
    <alternativeName>
        <fullName evidence="3">HSP-70 cofactor</fullName>
    </alternativeName>
</protein>
<dbReference type="STRING" id="1332188.L336_0351"/>
<dbReference type="GO" id="GO:0006457">
    <property type="term" value="P:protein folding"/>
    <property type="evidence" value="ECO:0007669"/>
    <property type="project" value="InterPro"/>
</dbReference>
<keyword evidence="3 4" id="KW-0346">Stress response</keyword>
<evidence type="ECO:0000256" key="5">
    <source>
        <dbReference type="RuleBase" id="RU004478"/>
    </source>
</evidence>
<dbReference type="Gene3D" id="2.30.22.10">
    <property type="entry name" value="Head domain of nucleotide exchange factor GrpE"/>
    <property type="match status" value="1"/>
</dbReference>
<dbReference type="InterPro" id="IPR009012">
    <property type="entry name" value="GrpE_head"/>
</dbReference>
<evidence type="ECO:0000256" key="2">
    <source>
        <dbReference type="ARBA" id="ARBA00023186"/>
    </source>
</evidence>
<dbReference type="GO" id="GO:0051082">
    <property type="term" value="F:unfolded protein binding"/>
    <property type="evidence" value="ECO:0007669"/>
    <property type="project" value="TreeGrafter"/>
</dbReference>
<dbReference type="EMBL" id="CP005957">
    <property type="protein sequence ID" value="AGL62059.1"/>
    <property type="molecule type" value="Genomic_DNA"/>
</dbReference>
<dbReference type="CDD" id="cd00446">
    <property type="entry name" value="GrpE"/>
    <property type="match status" value="1"/>
</dbReference>
<dbReference type="Pfam" id="PF01025">
    <property type="entry name" value="GrpE"/>
    <property type="match status" value="1"/>
</dbReference>
<dbReference type="KEGG" id="saal:L336_0351"/>
<evidence type="ECO:0000313" key="7">
    <source>
        <dbReference type="EMBL" id="AGL62059.1"/>
    </source>
</evidence>
<dbReference type="InterPro" id="IPR013805">
    <property type="entry name" value="GrpE_CC"/>
</dbReference>
<dbReference type="InterPro" id="IPR000740">
    <property type="entry name" value="GrpE"/>
</dbReference>
<dbReference type="PRINTS" id="PR00773">
    <property type="entry name" value="GRPEPROTEIN"/>
</dbReference>
<dbReference type="OrthoDB" id="9812586at2"/>
<feature type="coiled-coil region" evidence="6">
    <location>
        <begin position="12"/>
        <end position="43"/>
    </location>
</feature>
<evidence type="ECO:0000256" key="4">
    <source>
        <dbReference type="RuleBase" id="RU000639"/>
    </source>
</evidence>
<dbReference type="Proteomes" id="UP000013893">
    <property type="component" value="Chromosome"/>
</dbReference>
<dbReference type="SUPFAM" id="SSF51064">
    <property type="entry name" value="Head domain of nucleotide exchange factor GrpE"/>
    <property type="match status" value="1"/>
</dbReference>